<dbReference type="AlphaFoldDB" id="A0A7W1XGH2"/>
<comment type="caution">
    <text evidence="1">The sequence shown here is derived from an EMBL/GenBank/DDBJ whole genome shotgun (WGS) entry which is preliminary data.</text>
</comment>
<dbReference type="EMBL" id="JAVBZS010000001">
    <property type="protein sequence ID" value="MDP8588517.1"/>
    <property type="molecule type" value="Genomic_DNA"/>
</dbReference>
<dbReference type="RefSeq" id="WP_002292811.1">
    <property type="nucleotide sequence ID" value="NZ_BNJW01000003.1"/>
</dbReference>
<dbReference type="EMBL" id="JAIFOD010000042">
    <property type="protein sequence ID" value="MBX4194508.1"/>
    <property type="molecule type" value="Genomic_DNA"/>
</dbReference>
<sequence>MDPTYCSKIVWQAYWYASAAVQVGGMYQPLIALPYDLPDYFDERAIHILTWEN</sequence>
<proteinExistence type="predicted"/>
<reference evidence="2" key="2">
    <citation type="journal article" date="2022" name="J. Anim. Sci.">
        <title>Whole genome sequence analyses-based assessment of virulence potential and antimicrobial susceptibilities and resistance of Enterococcus faecium strains isolated from commercial swine and cattle probiotic products.</title>
        <authorList>
            <person name="Shridhar P.B."/>
            <person name="Amachawadi R.G."/>
            <person name="Tokach M."/>
            <person name="Patel I."/>
            <person name="Gangiredla J."/>
            <person name="Mammel M."/>
            <person name="Nagaraja T.G."/>
        </authorList>
    </citation>
    <scope>NUCLEOTIDE SEQUENCE</scope>
    <source>
        <strain evidence="2">EF216</strain>
    </source>
</reference>
<evidence type="ECO:0000313" key="5">
    <source>
        <dbReference type="Proteomes" id="UP001238215"/>
    </source>
</evidence>
<protein>
    <submittedName>
        <fullName evidence="1">Uncharacterized protein</fullName>
    </submittedName>
</protein>
<evidence type="ECO:0000313" key="4">
    <source>
        <dbReference type="Proteomes" id="UP000531895"/>
    </source>
</evidence>
<dbReference type="GeneID" id="66496973"/>
<name>A0A7W1XGH2_9ENTE</name>
<accession>A0A7W1XGH2</accession>
<dbReference type="Proteomes" id="UP000704433">
    <property type="component" value="Unassembled WGS sequence"/>
</dbReference>
<evidence type="ECO:0000313" key="1">
    <source>
        <dbReference type="EMBL" id="MBA4546236.1"/>
    </source>
</evidence>
<evidence type="ECO:0000313" key="3">
    <source>
        <dbReference type="EMBL" id="MDP8588517.1"/>
    </source>
</evidence>
<gene>
    <name evidence="1" type="ORF">H1Z91_07775</name>
    <name evidence="2" type="ORF">KYX84_10045</name>
    <name evidence="3" type="ORF">RAN64_00440</name>
</gene>
<dbReference type="Proteomes" id="UP001238215">
    <property type="component" value="Unassembled WGS sequence"/>
</dbReference>
<reference evidence="1 4" key="1">
    <citation type="submission" date="2020-07" db="EMBL/GenBank/DDBJ databases">
        <authorList>
            <person name="Feng H."/>
        </authorList>
    </citation>
    <scope>NUCLEOTIDE SEQUENCE [LARGE SCALE GENOMIC DNA]</scope>
    <source>
        <strain evidence="4">s-7</strain>
        <strain evidence="1">S-7</strain>
    </source>
</reference>
<evidence type="ECO:0000313" key="2">
    <source>
        <dbReference type="EMBL" id="MBX4194508.1"/>
    </source>
</evidence>
<reference evidence="3 5" key="3">
    <citation type="submission" date="2023-08" db="EMBL/GenBank/DDBJ databases">
        <title>Whole genome sequencing of Enterococcus.</title>
        <authorList>
            <person name="Kaptchouang Tchatchouang C.D."/>
            <person name="Ateba C.N."/>
        </authorList>
    </citation>
    <scope>NUCLEOTIDE SEQUENCE [LARGE SCALE GENOMIC DNA]</scope>
    <source>
        <strain evidence="3 5">ENT3_CNKT_NWU</strain>
    </source>
</reference>
<keyword evidence="5" id="KW-1185">Reference proteome</keyword>
<dbReference type="EMBL" id="JACEIT010000010">
    <property type="protein sequence ID" value="MBA4546236.1"/>
    <property type="molecule type" value="Genomic_DNA"/>
</dbReference>
<dbReference type="Proteomes" id="UP000531895">
    <property type="component" value="Unassembled WGS sequence"/>
</dbReference>
<organism evidence="1 4">
    <name type="scientific">Enterococcus lactis</name>
    <dbReference type="NCBI Taxonomy" id="357441"/>
    <lineage>
        <taxon>Bacteria</taxon>
        <taxon>Bacillati</taxon>
        <taxon>Bacillota</taxon>
        <taxon>Bacilli</taxon>
        <taxon>Lactobacillales</taxon>
        <taxon>Enterococcaceae</taxon>
        <taxon>Enterococcus</taxon>
    </lineage>
</organism>